<evidence type="ECO:0000259" key="8">
    <source>
        <dbReference type="SMART" id="SM00829"/>
    </source>
</evidence>
<evidence type="ECO:0000256" key="2">
    <source>
        <dbReference type="ARBA" id="ARBA00008072"/>
    </source>
</evidence>
<dbReference type="RefSeq" id="WP_093823689.1">
    <property type="nucleotide sequence ID" value="NZ_JAVRES010000007.1"/>
</dbReference>
<evidence type="ECO:0000256" key="3">
    <source>
        <dbReference type="ARBA" id="ARBA00022723"/>
    </source>
</evidence>
<keyword evidence="6" id="KW-0520">NAD</keyword>
<comment type="cofactor">
    <cofactor evidence="1 7">
        <name>Zn(2+)</name>
        <dbReference type="ChEBI" id="CHEBI:29105"/>
    </cofactor>
</comment>
<keyword evidence="5" id="KW-0560">Oxidoreductase</keyword>
<sequence>MPTTTRAYFQREQDGPLELTTVTLADPRPHDVRVRLIATGVCQSQIYWMHQPRPKPLLFGHEGYGVVEAVGDAVTRVGVGDTVMVTWLPSAESAERAPGQTLATLPDGTEAFWTNVSTWNEHTVVDEQYLVVLGPQLRDPALALIGCAVPTGAGAVINAGAVTAGDTVAVIGLGGVGLSAVAAAAAQGAAAVIAIDIADEKLAFAKRFGATHVVNSATQDAVAAVRELARGRSGNPGVDAAVDCVGNATTITQAVAMAADGKVSLHRGGNAVVVGVPKTSLDLDPIQLLTKEKSLLGTLGGGCGHDQLGLFCDWTLTGTLDLAAMVTERFAFEDLPQAVEALRQGRILGRSLVEMG</sequence>
<dbReference type="InterPro" id="IPR002328">
    <property type="entry name" value="ADH_Zn_CS"/>
</dbReference>
<comment type="similarity">
    <text evidence="2 7">Belongs to the zinc-containing alcohol dehydrogenase family.</text>
</comment>
<dbReference type="InterPro" id="IPR036291">
    <property type="entry name" value="NAD(P)-bd_dom_sf"/>
</dbReference>
<name>A0ABD5ENY7_9ACTN</name>
<dbReference type="Gene3D" id="3.90.180.10">
    <property type="entry name" value="Medium-chain alcohol dehydrogenases, catalytic domain"/>
    <property type="match status" value="1"/>
</dbReference>
<reference evidence="10" key="1">
    <citation type="submission" date="2023-07" db="EMBL/GenBank/DDBJ databases">
        <title>30 novel species of actinomycetes from the DSMZ collection.</title>
        <authorList>
            <person name="Nouioui I."/>
        </authorList>
    </citation>
    <scope>NUCLEOTIDE SEQUENCE [LARGE SCALE GENOMIC DNA]</scope>
    <source>
        <strain evidence="10">DSM 41981</strain>
    </source>
</reference>
<dbReference type="Pfam" id="PF08240">
    <property type="entry name" value="ADH_N"/>
    <property type="match status" value="1"/>
</dbReference>
<evidence type="ECO:0000256" key="4">
    <source>
        <dbReference type="ARBA" id="ARBA00022833"/>
    </source>
</evidence>
<dbReference type="GO" id="GO:0046872">
    <property type="term" value="F:metal ion binding"/>
    <property type="evidence" value="ECO:0007669"/>
    <property type="project" value="UniProtKB-KW"/>
</dbReference>
<keyword evidence="3 7" id="KW-0479">Metal-binding</keyword>
<dbReference type="SUPFAM" id="SSF51735">
    <property type="entry name" value="NAD(P)-binding Rossmann-fold domains"/>
    <property type="match status" value="1"/>
</dbReference>
<proteinExistence type="inferred from homology"/>
<dbReference type="FunFam" id="3.40.50.720:FF:000003">
    <property type="entry name" value="S-(hydroxymethyl)glutathione dehydrogenase"/>
    <property type="match status" value="1"/>
</dbReference>
<protein>
    <submittedName>
        <fullName evidence="9">Zinc-binding dehydrogenase</fullName>
    </submittedName>
</protein>
<evidence type="ECO:0000313" key="9">
    <source>
        <dbReference type="EMBL" id="MDT0436376.1"/>
    </source>
</evidence>
<feature type="domain" description="Enoyl reductase (ER)" evidence="8">
    <location>
        <begin position="15"/>
        <end position="353"/>
    </location>
</feature>
<evidence type="ECO:0000256" key="5">
    <source>
        <dbReference type="ARBA" id="ARBA00023002"/>
    </source>
</evidence>
<dbReference type="InterPro" id="IPR013154">
    <property type="entry name" value="ADH-like_N"/>
</dbReference>
<dbReference type="AlphaFoldDB" id="A0ABD5ENY7"/>
<keyword evidence="10" id="KW-1185">Reference proteome</keyword>
<organism evidence="9 10">
    <name type="scientific">Streptomyces doudnae</name>
    <dbReference type="NCBI Taxonomy" id="3075536"/>
    <lineage>
        <taxon>Bacteria</taxon>
        <taxon>Bacillati</taxon>
        <taxon>Actinomycetota</taxon>
        <taxon>Actinomycetes</taxon>
        <taxon>Kitasatosporales</taxon>
        <taxon>Streptomycetaceae</taxon>
        <taxon>Streptomyces</taxon>
    </lineage>
</organism>
<dbReference type="InterPro" id="IPR011032">
    <property type="entry name" value="GroES-like_sf"/>
</dbReference>
<dbReference type="Gene3D" id="3.40.50.720">
    <property type="entry name" value="NAD(P)-binding Rossmann-like Domain"/>
    <property type="match status" value="1"/>
</dbReference>
<dbReference type="Proteomes" id="UP001183535">
    <property type="component" value="Unassembled WGS sequence"/>
</dbReference>
<dbReference type="PANTHER" id="PTHR43880">
    <property type="entry name" value="ALCOHOL DEHYDROGENASE"/>
    <property type="match status" value="1"/>
</dbReference>
<dbReference type="PROSITE" id="PS00059">
    <property type="entry name" value="ADH_ZINC"/>
    <property type="match status" value="1"/>
</dbReference>
<dbReference type="EMBL" id="JAVRES010000007">
    <property type="protein sequence ID" value="MDT0436376.1"/>
    <property type="molecule type" value="Genomic_DNA"/>
</dbReference>
<gene>
    <name evidence="9" type="ORF">RM877_16975</name>
</gene>
<evidence type="ECO:0000313" key="10">
    <source>
        <dbReference type="Proteomes" id="UP001183535"/>
    </source>
</evidence>
<dbReference type="PANTHER" id="PTHR43880:SF12">
    <property type="entry name" value="ALCOHOL DEHYDROGENASE CLASS-3"/>
    <property type="match status" value="1"/>
</dbReference>
<dbReference type="InterPro" id="IPR020843">
    <property type="entry name" value="ER"/>
</dbReference>
<dbReference type="InterPro" id="IPR013149">
    <property type="entry name" value="ADH-like_C"/>
</dbReference>
<evidence type="ECO:0000256" key="7">
    <source>
        <dbReference type="RuleBase" id="RU361277"/>
    </source>
</evidence>
<evidence type="ECO:0000256" key="1">
    <source>
        <dbReference type="ARBA" id="ARBA00001947"/>
    </source>
</evidence>
<dbReference type="SMART" id="SM00829">
    <property type="entry name" value="PKS_ER"/>
    <property type="match status" value="1"/>
</dbReference>
<keyword evidence="4 7" id="KW-0862">Zinc</keyword>
<accession>A0ABD5ENY7</accession>
<dbReference type="Pfam" id="PF00107">
    <property type="entry name" value="ADH_zinc_N"/>
    <property type="match status" value="1"/>
</dbReference>
<evidence type="ECO:0000256" key="6">
    <source>
        <dbReference type="ARBA" id="ARBA00023027"/>
    </source>
</evidence>
<dbReference type="GO" id="GO:0016491">
    <property type="term" value="F:oxidoreductase activity"/>
    <property type="evidence" value="ECO:0007669"/>
    <property type="project" value="UniProtKB-KW"/>
</dbReference>
<comment type="caution">
    <text evidence="9">The sequence shown here is derived from an EMBL/GenBank/DDBJ whole genome shotgun (WGS) entry which is preliminary data.</text>
</comment>
<dbReference type="SUPFAM" id="SSF50129">
    <property type="entry name" value="GroES-like"/>
    <property type="match status" value="1"/>
</dbReference>